<dbReference type="InterPro" id="IPR002701">
    <property type="entry name" value="CM_II_prokaryot"/>
</dbReference>
<feature type="domain" description="Chorismate mutase" evidence="3">
    <location>
        <begin position="274"/>
        <end position="365"/>
    </location>
</feature>
<dbReference type="InterPro" id="IPR013785">
    <property type="entry name" value="Aldolase_TIM"/>
</dbReference>
<gene>
    <name evidence="4" type="ordered locus">Fleli_2689</name>
</gene>
<dbReference type="SMART" id="SM00830">
    <property type="entry name" value="CM_2"/>
    <property type="match status" value="1"/>
</dbReference>
<dbReference type="EMBL" id="CP003345">
    <property type="protein sequence ID" value="AFM05045.1"/>
    <property type="molecule type" value="Genomic_DNA"/>
</dbReference>
<dbReference type="Pfam" id="PF01817">
    <property type="entry name" value="CM_2"/>
    <property type="match status" value="1"/>
</dbReference>
<dbReference type="InterPro" id="IPR036263">
    <property type="entry name" value="Chorismate_II_sf"/>
</dbReference>
<dbReference type="PANTHER" id="PTHR43018:SF1">
    <property type="entry name" value="PROTEIN AROA(G)"/>
    <property type="match status" value="1"/>
</dbReference>
<dbReference type="STRING" id="880071.Fleli_2689"/>
<dbReference type="AlphaFoldDB" id="I4AM60"/>
<dbReference type="GO" id="GO:0046417">
    <property type="term" value="P:chorismate metabolic process"/>
    <property type="evidence" value="ECO:0007669"/>
    <property type="project" value="InterPro"/>
</dbReference>
<dbReference type="eggNOG" id="COG2876">
    <property type="taxonomic scope" value="Bacteria"/>
</dbReference>
<accession>I4AM60</accession>
<dbReference type="PATRIC" id="fig|880071.3.peg.2675"/>
<dbReference type="Gene3D" id="3.20.20.70">
    <property type="entry name" value="Aldolase class I"/>
    <property type="match status" value="1"/>
</dbReference>
<dbReference type="PROSITE" id="PS51168">
    <property type="entry name" value="CHORISMATE_MUT_2"/>
    <property type="match status" value="1"/>
</dbReference>
<keyword evidence="5" id="KW-1185">Reference proteome</keyword>
<organism evidence="4 5">
    <name type="scientific">Bernardetia litoralis (strain ATCC 23117 / DSM 6794 / NBRC 15988 / NCIMB 1366 / Fx l1 / Sio-4)</name>
    <name type="common">Flexibacter litoralis</name>
    <dbReference type="NCBI Taxonomy" id="880071"/>
    <lineage>
        <taxon>Bacteria</taxon>
        <taxon>Pseudomonadati</taxon>
        <taxon>Bacteroidota</taxon>
        <taxon>Cytophagia</taxon>
        <taxon>Cytophagales</taxon>
        <taxon>Bernardetiaceae</taxon>
        <taxon>Bernardetia</taxon>
    </lineage>
</organism>
<proteinExistence type="predicted"/>
<dbReference type="Pfam" id="PF00793">
    <property type="entry name" value="DAHP_synth_1"/>
    <property type="match status" value="1"/>
</dbReference>
<keyword evidence="2 4" id="KW-0808">Transferase</keyword>
<dbReference type="GO" id="GO:0004106">
    <property type="term" value="F:chorismate mutase activity"/>
    <property type="evidence" value="ECO:0007669"/>
    <property type="project" value="UniProtKB-EC"/>
</dbReference>
<dbReference type="InterPro" id="IPR036979">
    <property type="entry name" value="CM_dom_sf"/>
</dbReference>
<evidence type="ECO:0000313" key="5">
    <source>
        <dbReference type="Proteomes" id="UP000006054"/>
    </source>
</evidence>
<dbReference type="RefSeq" id="WP_014798482.1">
    <property type="nucleotide sequence ID" value="NC_018018.1"/>
</dbReference>
<dbReference type="OrthoDB" id="9780456at2"/>
<evidence type="ECO:0000256" key="1">
    <source>
        <dbReference type="ARBA" id="ARBA00012404"/>
    </source>
</evidence>
<evidence type="ECO:0000256" key="2">
    <source>
        <dbReference type="ARBA" id="ARBA00022679"/>
    </source>
</evidence>
<dbReference type="Gene3D" id="1.20.59.10">
    <property type="entry name" value="Chorismate mutase"/>
    <property type="match status" value="1"/>
</dbReference>
<reference evidence="5" key="1">
    <citation type="submission" date="2012-06" db="EMBL/GenBank/DDBJ databases">
        <title>The complete genome of Flexibacter litoralis DSM 6794.</title>
        <authorList>
            <person name="Lucas S."/>
            <person name="Copeland A."/>
            <person name="Lapidus A."/>
            <person name="Glavina del Rio T."/>
            <person name="Dalin E."/>
            <person name="Tice H."/>
            <person name="Bruce D."/>
            <person name="Goodwin L."/>
            <person name="Pitluck S."/>
            <person name="Peters L."/>
            <person name="Ovchinnikova G."/>
            <person name="Lu M."/>
            <person name="Kyrpides N."/>
            <person name="Mavromatis K."/>
            <person name="Ivanova N."/>
            <person name="Brettin T."/>
            <person name="Detter J.C."/>
            <person name="Han C."/>
            <person name="Larimer F."/>
            <person name="Land M."/>
            <person name="Hauser L."/>
            <person name="Markowitz V."/>
            <person name="Cheng J.-F."/>
            <person name="Hugenholtz P."/>
            <person name="Woyke T."/>
            <person name="Wu D."/>
            <person name="Spring S."/>
            <person name="Lang E."/>
            <person name="Kopitz M."/>
            <person name="Brambilla E."/>
            <person name="Klenk H.-P."/>
            <person name="Eisen J.A."/>
        </authorList>
    </citation>
    <scope>NUCLEOTIDE SEQUENCE [LARGE SCALE GENOMIC DNA]</scope>
    <source>
        <strain evidence="5">ATCC 23117 / DSM 6794 / NBRC 15988 / NCIMB 1366 / Sio-4</strain>
    </source>
</reference>
<dbReference type="PANTHER" id="PTHR43018">
    <property type="entry name" value="PHOSPHO-2-DEHYDRO-3-DEOXYHEPTONATE ALDOLASE"/>
    <property type="match status" value="1"/>
</dbReference>
<dbReference type="KEGG" id="fli:Fleli_2689"/>
<evidence type="ECO:0000259" key="3">
    <source>
        <dbReference type="PROSITE" id="PS51168"/>
    </source>
</evidence>
<dbReference type="InterPro" id="IPR006218">
    <property type="entry name" value="DAHP1/KDSA"/>
</dbReference>
<dbReference type="SUPFAM" id="SSF51569">
    <property type="entry name" value="Aldolase"/>
    <property type="match status" value="1"/>
</dbReference>
<dbReference type="HOGENOM" id="CLU_062599_1_1_10"/>
<protein>
    <recommendedName>
        <fullName evidence="1">chorismate mutase</fullName>
        <ecNumber evidence="1">5.4.99.5</ecNumber>
    </recommendedName>
</protein>
<dbReference type="EC" id="5.4.99.5" evidence="1"/>
<dbReference type="SUPFAM" id="SSF48600">
    <property type="entry name" value="Chorismate mutase II"/>
    <property type="match status" value="1"/>
</dbReference>
<dbReference type="eggNOG" id="COG1605">
    <property type="taxonomic scope" value="Bacteria"/>
</dbReference>
<evidence type="ECO:0000313" key="4">
    <source>
        <dbReference type="EMBL" id="AFM05045.1"/>
    </source>
</evidence>
<dbReference type="InterPro" id="IPR052899">
    <property type="entry name" value="Class-I_DAHP_synthase"/>
</dbReference>
<name>I4AM60_BERLS</name>
<sequence length="368" mass="42068">MEFAPLSSWFPNNSNWNTEKKPLFIAGPCSAETPEQLMETCLEIAKNDKVQVLRAGIWKPRTRPNNFEGVGKVGLEWLLDVKKATGKLITTEVAKPEHVEEALKHEVDILWIGARSVVNPFTMQEIADSLKGVDVPVIVKNPINPDVALWMGGIERIYQAGINKMAALHRGFSSYGNTKYRNEPMWQLAIELKSKLPSLPLLCDPSHIGGKRELIYPISQKAMDLNYEGLMIETHRDPNEAWSDASQQVTPQRLAEILDKLVVRTGNLETLEKAGLSDKLENLRTQIDKIDREVVENFVARLELVKQLGDYKRENNLPIFQLERWQKVFESRPEWAETMDINPDFVSAIFKLIHDESIRIQTERKEDF</sequence>
<dbReference type="Proteomes" id="UP000006054">
    <property type="component" value="Chromosome"/>
</dbReference>
<dbReference type="GO" id="GO:0016740">
    <property type="term" value="F:transferase activity"/>
    <property type="evidence" value="ECO:0007669"/>
    <property type="project" value="UniProtKB-KW"/>
</dbReference>